<keyword evidence="1" id="KW-0479">Metal-binding</keyword>
<dbReference type="InterPro" id="IPR050197">
    <property type="entry name" value="Aldolase_class_II_sugar_metab"/>
</dbReference>
<dbReference type="Pfam" id="PF00596">
    <property type="entry name" value="Aldolase_II"/>
    <property type="match status" value="2"/>
</dbReference>
<dbReference type="GO" id="GO:0046872">
    <property type="term" value="F:metal ion binding"/>
    <property type="evidence" value="ECO:0007669"/>
    <property type="project" value="UniProtKB-KW"/>
</dbReference>
<keyword evidence="2" id="KW-0456">Lyase</keyword>
<dbReference type="GO" id="GO:0005829">
    <property type="term" value="C:cytosol"/>
    <property type="evidence" value="ECO:0007669"/>
    <property type="project" value="TreeGrafter"/>
</dbReference>
<dbReference type="GO" id="GO:0019323">
    <property type="term" value="P:pentose catabolic process"/>
    <property type="evidence" value="ECO:0007669"/>
    <property type="project" value="TreeGrafter"/>
</dbReference>
<keyword evidence="5" id="KW-1185">Reference proteome</keyword>
<proteinExistence type="predicted"/>
<evidence type="ECO:0000313" key="5">
    <source>
        <dbReference type="Proteomes" id="UP000464314"/>
    </source>
</evidence>
<evidence type="ECO:0000313" key="4">
    <source>
        <dbReference type="EMBL" id="QHQ63264.1"/>
    </source>
</evidence>
<reference evidence="4 5" key="1">
    <citation type="submission" date="2020-01" db="EMBL/GenBank/DDBJ databases">
        <title>Genome analysis of Anaerocolumna sp. CBA3638.</title>
        <authorList>
            <person name="Kim J."/>
            <person name="Roh S.W."/>
        </authorList>
    </citation>
    <scope>NUCLEOTIDE SEQUENCE [LARGE SCALE GENOMIC DNA]</scope>
    <source>
        <strain evidence="4 5">CBA3638</strain>
    </source>
</reference>
<dbReference type="PANTHER" id="PTHR22789:SF0">
    <property type="entry name" value="3-OXO-TETRONATE 4-PHOSPHATE DECARBOXYLASE-RELATED"/>
    <property type="match status" value="1"/>
</dbReference>
<evidence type="ECO:0000256" key="2">
    <source>
        <dbReference type="ARBA" id="ARBA00023239"/>
    </source>
</evidence>
<dbReference type="SUPFAM" id="SSF53639">
    <property type="entry name" value="AraD/HMP-PK domain-like"/>
    <property type="match status" value="2"/>
</dbReference>
<evidence type="ECO:0000256" key="1">
    <source>
        <dbReference type="ARBA" id="ARBA00022723"/>
    </source>
</evidence>
<dbReference type="InterPro" id="IPR001303">
    <property type="entry name" value="Aldolase_II/adducin_N"/>
</dbReference>
<dbReference type="GO" id="GO:0016832">
    <property type="term" value="F:aldehyde-lyase activity"/>
    <property type="evidence" value="ECO:0007669"/>
    <property type="project" value="TreeGrafter"/>
</dbReference>
<dbReference type="EMBL" id="CP048000">
    <property type="protein sequence ID" value="QHQ63264.1"/>
    <property type="molecule type" value="Genomic_DNA"/>
</dbReference>
<dbReference type="InterPro" id="IPR036409">
    <property type="entry name" value="Aldolase_II/adducin_N_sf"/>
</dbReference>
<protein>
    <recommendedName>
        <fullName evidence="3">Class II aldolase/adducin N-terminal domain-containing protein</fullName>
    </recommendedName>
</protein>
<feature type="domain" description="Class II aldolase/adducin N-terminal" evidence="3">
    <location>
        <begin position="8"/>
        <end position="185"/>
    </location>
</feature>
<dbReference type="SMART" id="SM01007">
    <property type="entry name" value="Aldolase_II"/>
    <property type="match status" value="1"/>
</dbReference>
<organism evidence="4 5">
    <name type="scientific">Anaerocolumna sedimenticola</name>
    <dbReference type="NCBI Taxonomy" id="2696063"/>
    <lineage>
        <taxon>Bacteria</taxon>
        <taxon>Bacillati</taxon>
        <taxon>Bacillota</taxon>
        <taxon>Clostridia</taxon>
        <taxon>Lachnospirales</taxon>
        <taxon>Lachnospiraceae</taxon>
        <taxon>Anaerocolumna</taxon>
    </lineage>
</organism>
<dbReference type="Proteomes" id="UP000464314">
    <property type="component" value="Chromosome"/>
</dbReference>
<evidence type="ECO:0000259" key="3">
    <source>
        <dbReference type="SMART" id="SM01007"/>
    </source>
</evidence>
<dbReference type="KEGG" id="anr:Ana3638_22855"/>
<dbReference type="Gene3D" id="3.40.225.10">
    <property type="entry name" value="Class II aldolase/adducin N-terminal domain"/>
    <property type="match status" value="2"/>
</dbReference>
<gene>
    <name evidence="4" type="ORF">Ana3638_22855</name>
</gene>
<accession>A0A6P1TQQ1</accession>
<dbReference type="PANTHER" id="PTHR22789">
    <property type="entry name" value="FUCULOSE PHOSPHATE ALDOLASE"/>
    <property type="match status" value="1"/>
</dbReference>
<dbReference type="RefSeq" id="WP_161840086.1">
    <property type="nucleotide sequence ID" value="NZ_CP048000.1"/>
</dbReference>
<sequence>MTEKETKENVVKAGRRLVESGLITRTWGNVSCRIDENHFAITPSGRDYMSIGPEDIVTVSIEDCSYTGTIKPSSEKGVHSAVYQHNPDIHFVIHTHQENASVISTLGFDSIKIASEDPLLGNEIICASYGLPGTKKLRKGVAEALKRSKGNAVIMKHHGAVCFGKDEEEAFKAALELEDACEGFIINRYLKIEQRNNYNPDALRQFALSHMGRSRLPQGEELLQSFCNSERTENGFLLYEKSGKVTEIRFGMPEDAFNGEAKIHNEIYKKNKNISYIIHAVTPNILTVSLAGIKLYPFVDDFAQIAGTKVGTAVKPSKIAADLKRASAVLFNNNGAFCCGANEKDASAVSMIMEKNCKALISGTLFGTIKPISWLDRNLMRMVYLKKYSRQINNNMDK</sequence>
<name>A0A6P1TQQ1_9FIRM</name>
<dbReference type="AlphaFoldDB" id="A0A6P1TQQ1"/>